<evidence type="ECO:0000313" key="12">
    <source>
        <dbReference type="Proteomes" id="UP000003288"/>
    </source>
</evidence>
<dbReference type="EMBL" id="ABCJ01000008">
    <property type="protein sequence ID" value="EDM23171.1"/>
    <property type="molecule type" value="Genomic_DNA"/>
</dbReference>
<dbReference type="GO" id="GO:0016780">
    <property type="term" value="F:phosphotransferase activity, for other substituted phosphate groups"/>
    <property type="evidence" value="ECO:0007669"/>
    <property type="project" value="TreeGrafter"/>
</dbReference>
<evidence type="ECO:0000256" key="7">
    <source>
        <dbReference type="ARBA" id="ARBA00022989"/>
    </source>
</evidence>
<evidence type="ECO:0000256" key="4">
    <source>
        <dbReference type="ARBA" id="ARBA00022475"/>
    </source>
</evidence>
<organism evidence="11 12">
    <name type="scientific">Caminibacter mediatlanticus TB-2</name>
    <dbReference type="NCBI Taxonomy" id="391592"/>
    <lineage>
        <taxon>Bacteria</taxon>
        <taxon>Pseudomonadati</taxon>
        <taxon>Campylobacterota</taxon>
        <taxon>Epsilonproteobacteria</taxon>
        <taxon>Nautiliales</taxon>
        <taxon>Nautiliaceae</taxon>
        <taxon>Caminibacter</taxon>
    </lineage>
</organism>
<evidence type="ECO:0000313" key="11">
    <source>
        <dbReference type="EMBL" id="EDM23171.1"/>
    </source>
</evidence>
<dbReference type="PANTHER" id="PTHR30576:SF4">
    <property type="entry name" value="UNDECAPRENYL-PHOSPHATE GALACTOSE PHOSPHOTRANSFERASE"/>
    <property type="match status" value="1"/>
</dbReference>
<evidence type="ECO:0000256" key="5">
    <source>
        <dbReference type="ARBA" id="ARBA00022679"/>
    </source>
</evidence>
<evidence type="ECO:0000256" key="8">
    <source>
        <dbReference type="ARBA" id="ARBA00023136"/>
    </source>
</evidence>
<comment type="similarity">
    <text evidence="3">Belongs to the bacterial sugar transferase family.</text>
</comment>
<dbReference type="GO" id="GO:0005886">
    <property type="term" value="C:plasma membrane"/>
    <property type="evidence" value="ECO:0007669"/>
    <property type="project" value="UniProtKB-SubCell"/>
</dbReference>
<dbReference type="AlphaFoldDB" id="A0AAI9AFF4"/>
<reference evidence="11 12" key="1">
    <citation type="journal article" date="2011" name="Stand. Genomic Sci.">
        <title>Draft genome sequence of Caminibacter mediatlanticus strain TB-2, an epsilonproteobacterium isolated from a deep-sea hydrothermal vent.</title>
        <authorList>
            <person name="Giovannelli D."/>
            <person name="Ferriera S."/>
            <person name="Johnson J."/>
            <person name="Kravitz S."/>
            <person name="Perez-Rodriguez I."/>
            <person name="Ricci J."/>
            <person name="O'Brien C."/>
            <person name="Voordeckers J.W."/>
            <person name="Bini E."/>
            <person name="Vetriani C."/>
        </authorList>
    </citation>
    <scope>NUCLEOTIDE SEQUENCE [LARGE SCALE GENOMIC DNA]</scope>
    <source>
        <strain evidence="11 12">TB-2</strain>
    </source>
</reference>
<dbReference type="PANTHER" id="PTHR30576">
    <property type="entry name" value="COLANIC BIOSYNTHESIS UDP-GLUCOSE LIPID CARRIER TRANSFERASE"/>
    <property type="match status" value="1"/>
</dbReference>
<proteinExistence type="inferred from homology"/>
<comment type="subcellular location">
    <subcellularLocation>
        <location evidence="2">Cell membrane</location>
    </subcellularLocation>
    <subcellularLocation>
        <location evidence="1">Membrane</location>
        <topology evidence="1">Multi-pass membrane protein</topology>
    </subcellularLocation>
</comment>
<evidence type="ECO:0000256" key="2">
    <source>
        <dbReference type="ARBA" id="ARBA00004236"/>
    </source>
</evidence>
<dbReference type="Pfam" id="PF02397">
    <property type="entry name" value="Bac_transf"/>
    <property type="match status" value="1"/>
</dbReference>
<dbReference type="NCBIfam" id="TIGR03025">
    <property type="entry name" value="EPS_sugtrans"/>
    <property type="match status" value="1"/>
</dbReference>
<feature type="transmembrane region" description="Helical" evidence="9">
    <location>
        <begin position="6"/>
        <end position="29"/>
    </location>
</feature>
<keyword evidence="7 9" id="KW-1133">Transmembrane helix</keyword>
<feature type="domain" description="Bacterial sugar transferase" evidence="10">
    <location>
        <begin position="3"/>
        <end position="196"/>
    </location>
</feature>
<name>A0AAI9AFF4_9BACT</name>
<sequence>MLKRVFDIVFSSIVLVLFFPLFLIIALIIKLTDKGSIFFRQERIGYKRKPFKIIKFRSMYSDAQERLKEILENDKKAKEEWEKSFKLKNDPRITPIGKFLRKTSLDELPQFINVLKGDMSVVGPRPIVEEELKKYYKGKEYIFDVAKPGITGLWQVKGRSDIEDYNERIKLDEEYIKNQSFLYDLKIILKTIKVMLTGKGAY</sequence>
<keyword evidence="4" id="KW-1003">Cell membrane</keyword>
<gene>
    <name evidence="11" type="ORF">CMTB2_04427</name>
</gene>
<accession>A0AAI9AFF4</accession>
<keyword evidence="6 9" id="KW-0812">Transmembrane</keyword>
<evidence type="ECO:0000256" key="9">
    <source>
        <dbReference type="SAM" id="Phobius"/>
    </source>
</evidence>
<evidence type="ECO:0000256" key="6">
    <source>
        <dbReference type="ARBA" id="ARBA00022692"/>
    </source>
</evidence>
<dbReference type="Proteomes" id="UP000003288">
    <property type="component" value="Unassembled WGS sequence"/>
</dbReference>
<evidence type="ECO:0000259" key="10">
    <source>
        <dbReference type="Pfam" id="PF02397"/>
    </source>
</evidence>
<comment type="caution">
    <text evidence="11">The sequence shown here is derived from an EMBL/GenBank/DDBJ whole genome shotgun (WGS) entry which is preliminary data.</text>
</comment>
<dbReference type="InterPro" id="IPR017475">
    <property type="entry name" value="EPS_sugar_tfrase"/>
</dbReference>
<keyword evidence="8 9" id="KW-0472">Membrane</keyword>
<protein>
    <submittedName>
        <fullName evidence="11">Probable exopolysaccharide production protein</fullName>
    </submittedName>
</protein>
<evidence type="ECO:0000256" key="3">
    <source>
        <dbReference type="ARBA" id="ARBA00006464"/>
    </source>
</evidence>
<dbReference type="RefSeq" id="WP_007475154.1">
    <property type="nucleotide sequence ID" value="NZ_ABCJ01000008.1"/>
</dbReference>
<evidence type="ECO:0000256" key="1">
    <source>
        <dbReference type="ARBA" id="ARBA00004141"/>
    </source>
</evidence>
<dbReference type="InterPro" id="IPR003362">
    <property type="entry name" value="Bact_transf"/>
</dbReference>
<keyword evidence="5" id="KW-0808">Transferase</keyword>